<name>A0ABY2URD4_9RHOB</name>
<dbReference type="RefSeq" id="WP_138164330.1">
    <property type="nucleotide sequence ID" value="NZ_VAUA01000009.1"/>
</dbReference>
<dbReference type="Proteomes" id="UP000305041">
    <property type="component" value="Unassembled WGS sequence"/>
</dbReference>
<evidence type="ECO:0000313" key="2">
    <source>
        <dbReference type="Proteomes" id="UP000305041"/>
    </source>
</evidence>
<protein>
    <submittedName>
        <fullName evidence="1">Uncharacterized protein</fullName>
    </submittedName>
</protein>
<dbReference type="EMBL" id="VAUA01000009">
    <property type="protein sequence ID" value="TLP59318.1"/>
    <property type="molecule type" value="Genomic_DNA"/>
</dbReference>
<accession>A0ABY2URD4</accession>
<sequence length="129" mass="13959">MSRYEEQLDQLIDGTLDNSTFKHVNHIGVAFEALQRERFFDAMATVANGITAAAQRAGAPKKFNATITMAYMSEIAERMEAKDYADADSFIAANPDLSSGSVLSRYSNGRAVSAKARRIALLPDLAPAA</sequence>
<evidence type="ECO:0000313" key="1">
    <source>
        <dbReference type="EMBL" id="TLP59318.1"/>
    </source>
</evidence>
<reference evidence="1 2" key="1">
    <citation type="submission" date="2019-05" db="EMBL/GenBank/DDBJ databases">
        <title>Draft genome sequence of Pelagicola sp. DSW4-44.</title>
        <authorList>
            <person name="Oh J."/>
        </authorList>
    </citation>
    <scope>NUCLEOTIDE SEQUENCE [LARGE SCALE GENOMIC DNA]</scope>
    <source>
        <strain evidence="1 2">DSW4-44</strain>
    </source>
</reference>
<keyword evidence="2" id="KW-1185">Reference proteome</keyword>
<gene>
    <name evidence="1" type="ORF">FEE96_17095</name>
</gene>
<proteinExistence type="predicted"/>
<comment type="caution">
    <text evidence="1">The sequence shown here is derived from an EMBL/GenBank/DDBJ whole genome shotgun (WGS) entry which is preliminary data.</text>
</comment>
<organism evidence="1 2">
    <name type="scientific">Parasedimentitalea maritima</name>
    <dbReference type="NCBI Taxonomy" id="2578117"/>
    <lineage>
        <taxon>Bacteria</taxon>
        <taxon>Pseudomonadati</taxon>
        <taxon>Pseudomonadota</taxon>
        <taxon>Alphaproteobacteria</taxon>
        <taxon>Rhodobacterales</taxon>
        <taxon>Paracoccaceae</taxon>
        <taxon>Parasedimentitalea</taxon>
    </lineage>
</organism>